<evidence type="ECO:0000256" key="9">
    <source>
        <dbReference type="ARBA" id="ARBA00023186"/>
    </source>
</evidence>
<evidence type="ECO:0000313" key="12">
    <source>
        <dbReference type="EMBL" id="QTA92682.1"/>
    </source>
</evidence>
<keyword evidence="9 10" id="KW-0143">Chaperone</keyword>
<evidence type="ECO:0000256" key="1">
    <source>
        <dbReference type="ARBA" id="ARBA00001966"/>
    </source>
</evidence>
<dbReference type="SFLD" id="SFLDG01082">
    <property type="entry name" value="B12-binding_domain_containing"/>
    <property type="match status" value="1"/>
</dbReference>
<dbReference type="InterPro" id="IPR058240">
    <property type="entry name" value="rSAM_sf"/>
</dbReference>
<dbReference type="SMART" id="SM00729">
    <property type="entry name" value="Elp3"/>
    <property type="match status" value="1"/>
</dbReference>
<dbReference type="EMBL" id="CP061800">
    <property type="protein sequence ID" value="QTA92682.1"/>
    <property type="molecule type" value="Genomic_DNA"/>
</dbReference>
<dbReference type="SUPFAM" id="SSF102114">
    <property type="entry name" value="Radical SAM enzymes"/>
    <property type="match status" value="1"/>
</dbReference>
<feature type="domain" description="Radical SAM core" evidence="11">
    <location>
        <begin position="3"/>
        <end position="240"/>
    </location>
</feature>
<dbReference type="InterPro" id="IPR034505">
    <property type="entry name" value="Coproporphyrinogen-III_oxidase"/>
</dbReference>
<dbReference type="SFLD" id="SFLDG01065">
    <property type="entry name" value="anaerobic_coproporphyrinogen-I"/>
    <property type="match status" value="2"/>
</dbReference>
<dbReference type="RefSeq" id="WP_207679942.1">
    <property type="nucleotide sequence ID" value="NZ_CP061800.1"/>
</dbReference>
<dbReference type="NCBIfam" id="TIGR00539">
    <property type="entry name" value="hemN_rel"/>
    <property type="match status" value="1"/>
</dbReference>
<dbReference type="GO" id="GO:0006779">
    <property type="term" value="P:porphyrin-containing compound biosynthetic process"/>
    <property type="evidence" value="ECO:0007669"/>
    <property type="project" value="InterPro"/>
</dbReference>
<dbReference type="SFLD" id="SFLDF00288">
    <property type="entry name" value="HemN-like__clustered_with_nucl"/>
    <property type="match status" value="1"/>
</dbReference>
<keyword evidence="7 10" id="KW-0408">Iron</keyword>
<name>A0A975GT68_9BACT</name>
<sequence length="384" mass="43889">MRPYQPEPAGLYVHIPFCIRKCPYCDFYSITDLSFKHAFINALMREMQMEAGFFQKTRFFFDTLYIGGGTPSVFDAEDIGQIIETARNAFPILPDAEITIEVNPGTVTPEKLRGYYRAGVSRINIGVQSFQEENLRFLGRIHSAEEAHLAIQWARKAGFDNIGLDFIYGLPGQTELSWIPDLERAVESEPAHLSCYMLTYEEGTAMDKDRRKGCFVPLSEGRVADLFQTTVDFLSKQGYAQYEISNFARSGPERSRHNQKYWQDVPYLGFGPSAHSYVSPCRYWNHRSVKKYLSDIGAGRFPIAEKEILTREQQITEAIYLGLRTTDGIDIEKFDEKFGVSFHEMFGEMTDCFEENGLIKTDEKRCALTRRGMLFLDSVVSALV</sequence>
<evidence type="ECO:0000256" key="2">
    <source>
        <dbReference type="ARBA" id="ARBA00006100"/>
    </source>
</evidence>
<dbReference type="PANTHER" id="PTHR13932">
    <property type="entry name" value="COPROPORPHYRINIGEN III OXIDASE"/>
    <property type="match status" value="1"/>
</dbReference>
<dbReference type="Pfam" id="PF04055">
    <property type="entry name" value="Radical_SAM"/>
    <property type="match status" value="1"/>
</dbReference>
<evidence type="ECO:0000259" key="11">
    <source>
        <dbReference type="PROSITE" id="PS51918"/>
    </source>
</evidence>
<dbReference type="InterPro" id="IPR010723">
    <property type="entry name" value="HemN_C"/>
</dbReference>
<comment type="cofactor">
    <cofactor evidence="1">
        <name>[4Fe-4S] cluster</name>
        <dbReference type="ChEBI" id="CHEBI:49883"/>
    </cofactor>
</comment>
<protein>
    <recommendedName>
        <fullName evidence="3 10">Heme chaperone HemW</fullName>
    </recommendedName>
</protein>
<comment type="similarity">
    <text evidence="2">Belongs to the anaerobic coproporphyrinogen-III oxidase family. HemW subfamily.</text>
</comment>
<dbReference type="Pfam" id="PF06969">
    <property type="entry name" value="HemN_C"/>
    <property type="match status" value="1"/>
</dbReference>
<dbReference type="KEGG" id="dmm:dnm_087700"/>
<evidence type="ECO:0000256" key="4">
    <source>
        <dbReference type="ARBA" id="ARBA00022617"/>
    </source>
</evidence>
<dbReference type="GO" id="GO:0046872">
    <property type="term" value="F:metal ion binding"/>
    <property type="evidence" value="ECO:0007669"/>
    <property type="project" value="UniProtKB-UniRule"/>
</dbReference>
<dbReference type="CDD" id="cd01335">
    <property type="entry name" value="Radical_SAM"/>
    <property type="match status" value="1"/>
</dbReference>
<dbReference type="AlphaFoldDB" id="A0A975GT68"/>
<keyword evidence="4 10" id="KW-0349">Heme</keyword>
<evidence type="ECO:0000256" key="5">
    <source>
        <dbReference type="ARBA" id="ARBA00022691"/>
    </source>
</evidence>
<proteinExistence type="inferred from homology"/>
<comment type="function">
    <text evidence="10">Probably acts as a heme chaperone, transferring heme to an unknown acceptor. Binds one molecule of heme per monomer, possibly covalently. Binds 1 [4Fe-4S] cluster. The cluster is coordinated with 3 cysteines and an exchangeable S-adenosyl-L-methionine.</text>
</comment>
<dbReference type="InterPro" id="IPR013785">
    <property type="entry name" value="Aldolase_TIM"/>
</dbReference>
<evidence type="ECO:0000256" key="6">
    <source>
        <dbReference type="ARBA" id="ARBA00022723"/>
    </source>
</evidence>
<gene>
    <name evidence="12" type="primary">hemW</name>
    <name evidence="12" type="ORF">dnm_087700</name>
</gene>
<organism evidence="12 13">
    <name type="scientific">Desulfonema magnum</name>
    <dbReference type="NCBI Taxonomy" id="45655"/>
    <lineage>
        <taxon>Bacteria</taxon>
        <taxon>Pseudomonadati</taxon>
        <taxon>Thermodesulfobacteriota</taxon>
        <taxon>Desulfobacteria</taxon>
        <taxon>Desulfobacterales</taxon>
        <taxon>Desulfococcaceae</taxon>
        <taxon>Desulfonema</taxon>
    </lineage>
</organism>
<keyword evidence="10" id="KW-0963">Cytoplasm</keyword>
<keyword evidence="13" id="KW-1185">Reference proteome</keyword>
<dbReference type="InterPro" id="IPR006638">
    <property type="entry name" value="Elp3/MiaA/NifB-like_rSAM"/>
</dbReference>
<evidence type="ECO:0000256" key="3">
    <source>
        <dbReference type="ARBA" id="ARBA00017228"/>
    </source>
</evidence>
<keyword evidence="5 10" id="KW-0949">S-adenosyl-L-methionine</keyword>
<dbReference type="SFLD" id="SFLDS00029">
    <property type="entry name" value="Radical_SAM"/>
    <property type="match status" value="2"/>
</dbReference>
<dbReference type="InterPro" id="IPR007197">
    <property type="entry name" value="rSAM"/>
</dbReference>
<accession>A0A975GT68</accession>
<reference evidence="12" key="1">
    <citation type="journal article" date="2021" name="Microb. Physiol.">
        <title>Proteogenomic Insights into the Physiology of Marine, Sulfate-Reducing, Filamentous Desulfonema limicola and Desulfonema magnum.</title>
        <authorList>
            <person name="Schnaars V."/>
            <person name="Wohlbrand L."/>
            <person name="Scheve S."/>
            <person name="Hinrichs C."/>
            <person name="Reinhardt R."/>
            <person name="Rabus R."/>
        </authorList>
    </citation>
    <scope>NUCLEOTIDE SEQUENCE</scope>
    <source>
        <strain evidence="12">4be13</strain>
    </source>
</reference>
<comment type="subcellular location">
    <subcellularLocation>
        <location evidence="10">Cytoplasm</location>
    </subcellularLocation>
</comment>
<keyword evidence="6 10" id="KW-0479">Metal-binding</keyword>
<dbReference type="SFLD" id="SFLDF00562">
    <property type="entry name" value="HemN-like__clustered_with_heat"/>
    <property type="match status" value="1"/>
</dbReference>
<keyword evidence="10" id="KW-0004">4Fe-4S</keyword>
<dbReference type="Gene3D" id="3.20.20.70">
    <property type="entry name" value="Aldolase class I"/>
    <property type="match status" value="1"/>
</dbReference>
<dbReference type="InterPro" id="IPR004559">
    <property type="entry name" value="HemW-like"/>
</dbReference>
<dbReference type="PROSITE" id="PS51918">
    <property type="entry name" value="RADICAL_SAM"/>
    <property type="match status" value="1"/>
</dbReference>
<evidence type="ECO:0000256" key="8">
    <source>
        <dbReference type="ARBA" id="ARBA00023014"/>
    </source>
</evidence>
<dbReference type="GO" id="GO:0005737">
    <property type="term" value="C:cytoplasm"/>
    <property type="evidence" value="ECO:0007669"/>
    <property type="project" value="UniProtKB-SubCell"/>
</dbReference>
<dbReference type="PANTHER" id="PTHR13932:SF5">
    <property type="entry name" value="RADICAL S-ADENOSYL METHIONINE DOMAIN-CONTAINING PROTEIN 1, MITOCHONDRIAL"/>
    <property type="match status" value="1"/>
</dbReference>
<dbReference type="GO" id="GO:0051539">
    <property type="term" value="F:4 iron, 4 sulfur cluster binding"/>
    <property type="evidence" value="ECO:0007669"/>
    <property type="project" value="UniProtKB-UniRule"/>
</dbReference>
<keyword evidence="8 10" id="KW-0411">Iron-sulfur</keyword>
<evidence type="ECO:0000256" key="10">
    <source>
        <dbReference type="RuleBase" id="RU364116"/>
    </source>
</evidence>
<evidence type="ECO:0000313" key="13">
    <source>
        <dbReference type="Proteomes" id="UP000663722"/>
    </source>
</evidence>
<dbReference type="GO" id="GO:0004109">
    <property type="term" value="F:coproporphyrinogen oxidase activity"/>
    <property type="evidence" value="ECO:0007669"/>
    <property type="project" value="InterPro"/>
</dbReference>
<dbReference type="Proteomes" id="UP000663722">
    <property type="component" value="Chromosome"/>
</dbReference>
<evidence type="ECO:0000256" key="7">
    <source>
        <dbReference type="ARBA" id="ARBA00023004"/>
    </source>
</evidence>